<feature type="signal peptide" evidence="1">
    <location>
        <begin position="1"/>
        <end position="21"/>
    </location>
</feature>
<accession>A0A6J8C7S1</accession>
<dbReference type="Proteomes" id="UP000507470">
    <property type="component" value="Unassembled WGS sequence"/>
</dbReference>
<evidence type="ECO:0000313" key="3">
    <source>
        <dbReference type="Proteomes" id="UP000507470"/>
    </source>
</evidence>
<keyword evidence="3" id="KW-1185">Reference proteome</keyword>
<evidence type="ECO:0000313" key="2">
    <source>
        <dbReference type="EMBL" id="CAC5391496.1"/>
    </source>
</evidence>
<feature type="chain" id="PRO_5026737360" evidence="1">
    <location>
        <begin position="22"/>
        <end position="256"/>
    </location>
</feature>
<dbReference type="AlphaFoldDB" id="A0A6J8C7S1"/>
<organism evidence="2 3">
    <name type="scientific">Mytilus coruscus</name>
    <name type="common">Sea mussel</name>
    <dbReference type="NCBI Taxonomy" id="42192"/>
    <lineage>
        <taxon>Eukaryota</taxon>
        <taxon>Metazoa</taxon>
        <taxon>Spiralia</taxon>
        <taxon>Lophotrochozoa</taxon>
        <taxon>Mollusca</taxon>
        <taxon>Bivalvia</taxon>
        <taxon>Autobranchia</taxon>
        <taxon>Pteriomorphia</taxon>
        <taxon>Mytilida</taxon>
        <taxon>Mytiloidea</taxon>
        <taxon>Mytilidae</taxon>
        <taxon>Mytilinae</taxon>
        <taxon>Mytilus</taxon>
    </lineage>
</organism>
<protein>
    <submittedName>
        <fullName evidence="2">Uncharacterized protein</fullName>
    </submittedName>
</protein>
<evidence type="ECO:0000256" key="1">
    <source>
        <dbReference type="SAM" id="SignalP"/>
    </source>
</evidence>
<sequence>MKQSSSIKFGIYMMLIGLIHGYDLTCPALGHWNFRRTLICKEINNYTCIYDDINQSITENCDGPVPYGKGYEAVHRGNIDRKSCTDARYQPFTFSTVWNSKCVFLKSVCNEEGQVTIRNGLATEDRICGCDYQNLYAFIIKPSHLNNCKPSEEDCSCYKQLCPEEQRYLSKEYKCIDERDDYTTVHPDTAMWGTNVMSKENIHKDNSRKGDRSNINRYTLSAISAGVIVYIGMYQCGNEIWNSIEQRYINCFISKF</sequence>
<keyword evidence="1" id="KW-0732">Signal</keyword>
<gene>
    <name evidence="2" type="ORF">MCOR_26505</name>
</gene>
<dbReference type="EMBL" id="CACVKT020004776">
    <property type="protein sequence ID" value="CAC5391496.1"/>
    <property type="molecule type" value="Genomic_DNA"/>
</dbReference>
<reference evidence="2 3" key="1">
    <citation type="submission" date="2020-06" db="EMBL/GenBank/DDBJ databases">
        <authorList>
            <person name="Li R."/>
            <person name="Bekaert M."/>
        </authorList>
    </citation>
    <scope>NUCLEOTIDE SEQUENCE [LARGE SCALE GENOMIC DNA]</scope>
    <source>
        <strain evidence="3">wild</strain>
    </source>
</reference>
<proteinExistence type="predicted"/>
<name>A0A6J8C7S1_MYTCO</name>
<dbReference type="OrthoDB" id="6152004at2759"/>